<evidence type="ECO:0000313" key="2">
    <source>
        <dbReference type="EMBL" id="KAJ7643513.1"/>
    </source>
</evidence>
<comment type="caution">
    <text evidence="2">The sequence shown here is derived from an EMBL/GenBank/DDBJ whole genome shotgun (WGS) entry which is preliminary data.</text>
</comment>
<organism evidence="2 3">
    <name type="scientific">Roridomyces roridus</name>
    <dbReference type="NCBI Taxonomy" id="1738132"/>
    <lineage>
        <taxon>Eukaryota</taxon>
        <taxon>Fungi</taxon>
        <taxon>Dikarya</taxon>
        <taxon>Basidiomycota</taxon>
        <taxon>Agaricomycotina</taxon>
        <taxon>Agaricomycetes</taxon>
        <taxon>Agaricomycetidae</taxon>
        <taxon>Agaricales</taxon>
        <taxon>Marasmiineae</taxon>
        <taxon>Mycenaceae</taxon>
        <taxon>Roridomyces</taxon>
    </lineage>
</organism>
<sequence length="484" mass="54862">MLLQWPSMRENQMHLDYANPDPNGPSAAITLRRIPSVVPHESDQYRGPKYTWVVGPEFELVGFDPRGISRSTPRSSFFDNRAEQNTFWSSAVTSMSANFSDDALPRMWVQGMLLGRLAGDRDEGSLRFMNTDYTARDVSNRAGSWARDSRRYGATFAAMFPEKVGRLVIDAVMDAEDYYAGESHYSMVSLGTDVSLGEFSNNLIDTDKVRSALLTLRRRTSRLQWTTCRKRPILVGIVDYSMIRKVIFMSFYRPFEGGECDGAVKMFEKPRFKCSCEEDEFLFENVIDGGVAVQCNDGKRLSQEFDDFQMHYRNLRTRSSWADMWMHARQGCMTWPEFPKTNFRGPFVANTSFPLLLAGNTIDSVTPLWAANKMSKGFAGSVVLTQDSIGHGSPAAPSLCTQKHIRRYFREGVLPRDGTVCSTDEGPFDSSFLGGDEGDVVFDVDLGQEDRILLEAVRRLAKEWVRCPPNLHYIRFSGERIFCC</sequence>
<accession>A0AAD7C9U7</accession>
<dbReference type="InterPro" id="IPR013595">
    <property type="entry name" value="Pept_S33_TAP-like_C"/>
</dbReference>
<reference evidence="2" key="1">
    <citation type="submission" date="2023-03" db="EMBL/GenBank/DDBJ databases">
        <title>Massive genome expansion in bonnet fungi (Mycena s.s.) driven by repeated elements and novel gene families across ecological guilds.</title>
        <authorList>
            <consortium name="Lawrence Berkeley National Laboratory"/>
            <person name="Harder C.B."/>
            <person name="Miyauchi S."/>
            <person name="Viragh M."/>
            <person name="Kuo A."/>
            <person name="Thoen E."/>
            <person name="Andreopoulos B."/>
            <person name="Lu D."/>
            <person name="Skrede I."/>
            <person name="Drula E."/>
            <person name="Henrissat B."/>
            <person name="Morin E."/>
            <person name="Kohler A."/>
            <person name="Barry K."/>
            <person name="LaButti K."/>
            <person name="Morin E."/>
            <person name="Salamov A."/>
            <person name="Lipzen A."/>
            <person name="Mereny Z."/>
            <person name="Hegedus B."/>
            <person name="Baldrian P."/>
            <person name="Stursova M."/>
            <person name="Weitz H."/>
            <person name="Taylor A."/>
            <person name="Grigoriev I.V."/>
            <person name="Nagy L.G."/>
            <person name="Martin F."/>
            <person name="Kauserud H."/>
        </authorList>
    </citation>
    <scope>NUCLEOTIDE SEQUENCE</scope>
    <source>
        <strain evidence="2">9284</strain>
    </source>
</reference>
<evidence type="ECO:0000313" key="3">
    <source>
        <dbReference type="Proteomes" id="UP001221142"/>
    </source>
</evidence>
<dbReference type="Proteomes" id="UP001221142">
    <property type="component" value="Unassembled WGS sequence"/>
</dbReference>
<gene>
    <name evidence="2" type="ORF">FB45DRAFT_1052483</name>
</gene>
<evidence type="ECO:0000259" key="1">
    <source>
        <dbReference type="Pfam" id="PF08386"/>
    </source>
</evidence>
<feature type="domain" description="Peptidase S33 tripeptidyl aminopeptidase-like C-terminal" evidence="1">
    <location>
        <begin position="321"/>
        <end position="421"/>
    </location>
</feature>
<dbReference type="Pfam" id="PF08386">
    <property type="entry name" value="Abhydrolase_4"/>
    <property type="match status" value="1"/>
</dbReference>
<proteinExistence type="predicted"/>
<name>A0AAD7C9U7_9AGAR</name>
<protein>
    <submittedName>
        <fullName evidence="2">TAP-like protein-domain-containing protein</fullName>
    </submittedName>
</protein>
<keyword evidence="3" id="KW-1185">Reference proteome</keyword>
<dbReference type="EMBL" id="JARKIF010000003">
    <property type="protein sequence ID" value="KAJ7643513.1"/>
    <property type="molecule type" value="Genomic_DNA"/>
</dbReference>
<dbReference type="AlphaFoldDB" id="A0AAD7C9U7"/>